<feature type="compositionally biased region" description="Basic and acidic residues" evidence="1">
    <location>
        <begin position="1392"/>
        <end position="1408"/>
    </location>
</feature>
<sequence length="2837" mass="318107">MLEKGKAADAPFSTPQGYTQSSYMRVLIQAISKKMDLLIRQHLSAAQNEQGNDALNMAYKLMKDASTERSAIDSSDSFSSDLYVLCAEQALQMGYLEMSQDCLQMYFKAMPHTNQFFGRAYLCQAQITAPHSVDDLEHLEKCVGFFRKAIEYAKPHERYHFLIYNASVLFWQIARPFLKSGYRHLLIPGLTEIIKALEHVKDQDSDWRAELMLEFLECLLEARKMKEAAAHAALASTFIKENAPHKYPQLFTLMVLNKLMDSTKAAKEMNGSVKLSLIYKIKKIKRQSQSKDTSKDVTTNLNELYELLANVDGDADLTYNEKLPLVLELAHLCLELNCVQLAFACISDLKNSNITDPGMLLAISCLECEYEGQKLGKRITTYSKRAVESQLKLVRRLELALDGAIRLSEPSIIEVACASLWNLCLPLLQHNLCKHLRKPLLSVAESLEQIDSSLRLLRCQVHLELSRIDEDADRIEVAIGHIEKAMLVDDGQYQDQLKIAFRRLKLCATLYTQPDRVEDQATMLIEQAKKGSPKDGVRKNRSLLVNAGLALAPNEFQMVLDSENEAKVSTGKNAKGQISFLFMKAQHHADCVQKASEHLTSVGEKNAEERVRLWADLAKVARKQEVWDVCRTACRFCLLYDDGRWKVPKSEILPKKSSSTNRADDSRTSLSESVSSTHKQSFDPDRAFLRMLAEIRFINAEATIHLLRSEGCLLNNYPVPPEDKSKHPVGYVAKSVEEDPEWLGYRDWIKQLSQYATENFLKAAELGVELAEAWITHNAVVYVLNHNKHLIRTGRQAELVNTLQLLLNAMKETGHNGNTVLLVMLSNALAQGLLVPWIPVPSQKKLEVPPQAEKSKKGAARGSGKANVVHVFSVDPNALPSLKTALEICEYVLDLTNGKIPDEVVPIAARHQIITTWVKAKHLLQQQIGPELGTKDENNEGQNLMTKVLVALEMYSCNGLGFMDFTVPTLSQLEQMCAECCWSDRLMELQCLIRIAHFSFNAHDYELAKTCCQRALLIDDNDCNDSNPAWCNYTLEQEMLSIAACIQGQSIMETLDGNTHLQMLALKAFQASASYAGKAASMELVIKAAKYFWNACLPLLGSPAERHVLKQPTQYILKAFVNAESKIKQQGSASTSPYHSRLGLSSSEPVLASPRAKMKGQASAVRLNSLRESIRPHETEAKQITPCDTTRLHLWPTSDFQIQEDAFDSTVSSGSANAEEDLAVRVALNGLLFHMYADKNDWETGLKVLNQAIESLPRSKPKLLMFKHRVLVNARLGCNFLLDIQKFKDESEDNVSYTWHRLALAAKDTVEQLSCCQHAIDALQKPESEWLKVDYLIELAEWLYFKQFPVTDALSQLDWAMDILLKMKLTKSADIEEKSPKGKSKARSKYSAAKDNKKDDLKPGDTERDIKTISQNVANLASVAEEKVVIASNPIDDLSNVRQLEYLVRIHTVMAVMIGHSSPHYQQHCLMAYAYVIRIWQVSLSAAAATIKAQSKNPPPSATQIPQSAYSKKGKDKKEAKQVPPAPIRERPKRKGPIDALPVSVEDWASYDCPDEVRDAFKTDTSCYSVNSSNFLKPTYSLYYMDLLVKELHCSSLTHLTIPVLQLAEVIAHDVVESKSLSDLYHLRIAQICEDLKLSQIATYHQKAVGKVFINEMEQVLCRQEIYLHKKKAVCTKNEGTNRSDEKQCHSAISDEGNSPVKHKDKILDLDAATGKGLSGLSMPYLWLDKGDVLIQLGLYQPARRLLSEAHKASQELNDEYAVARCLYLLAVLANKEHSHGQARALLEEAQQTEAGAEFWYKITLSLVQAVLGEHEEGKEKKAAAILQTTINAFKNLLPRRGNRRSELGFFISSLEARKILIQTQSAQELSAFNATSSQGAVMLLEACDKMNQIEKDLLDYGYKENSAQVIMQHAIAQRLLARFTEDEERKHCHYVDAYILAQTAVRMTEEVLYDIQSLFALNEIRGISLPVMRRLASMKLSLAELTLEMFDLVCIENQKKILLEKQKGSMHKMIEEYVRATPDYTSTELEWINTSRVLCHTALTHLESVLALPTTCFGISSHCLYLTGKSLRLLASRVDPLGPDIYWNENILSDANLPAETSPGTGQEPVVNEWTFGAVQGTNQPNMYMKKGSELKVKRVLAQKYLSQATEVLMQSMNIAINNHFIATLSAASLETVLCLGNFDPGSAGQYLALHQSCRASIFMEEILLTATSNTSSSQMAALLHLQHLLKEQGDTTSGLFKSVEERLMATSKAWENLLIQPQHLNIVNDLPPNFNIIIMQHSEDRSVLYGAVLEKSKSNGAQKGKSNQQDVKSKVARCAVDSNLLVDLLEKMQQYKQEVMQDLLKRQYQKSISTKEAGFEKMQAVSQNGLLEVETTKDDDQQRLSLYFNDVVQAMEAYLKPLLVQFHFSWQPNTFTSVAESLKTKGKEKEDKNRAESAKGKTKEKEEKHRGESPKGKLKDKEEKSRAESAKGKAKEKEDKSVTAQGTPSPPAELGECVILLTDKLLMDLPLEALSILREEGISSVSRDFSLQLLYNRFHNDEQADTDAKRDVKSAKESKPKLEQKKNAKLAATKSLPPNCLAVETHHFKYIVDPFNEAEEPDSVSPAHRMKEVLEKYHKVTQTWNGFMGFQHVPSHAEWENLLSSCSAFIFFGTERFLSHILVEKLVAMNLSGKKQGNEVKADVGHKGKKECQLMILLDLAQTSCSFLRQSNLDAEKSALHLSLEKPVESAVLISLTGVRSIMVNLWHTTLEQNTKRLLSLTENLLGIGKTTGQAIQDLRRLGGPHLLEKMNEEPSLPVEEPREALLGSEPSESCTLQPASFSYILYGLPNLVAV</sequence>
<dbReference type="PANTHER" id="PTHR15977">
    <property type="entry name" value="CILIA- AND FLAGELLA-ASSOCIATED PROTEIN 46"/>
    <property type="match status" value="1"/>
</dbReference>
<keyword evidence="3" id="KW-1185">Reference proteome</keyword>
<dbReference type="PANTHER" id="PTHR15977:SF15">
    <property type="entry name" value="CILIA- AND FLAGELLA-ASSOCIATED PROTEIN 46"/>
    <property type="match status" value="1"/>
</dbReference>
<dbReference type="InterPro" id="IPR019734">
    <property type="entry name" value="TPR_rpt"/>
</dbReference>
<organism evidence="2 3">
    <name type="scientific">Pleurodeles waltl</name>
    <name type="common">Iberian ribbed newt</name>
    <dbReference type="NCBI Taxonomy" id="8319"/>
    <lineage>
        <taxon>Eukaryota</taxon>
        <taxon>Metazoa</taxon>
        <taxon>Chordata</taxon>
        <taxon>Craniata</taxon>
        <taxon>Vertebrata</taxon>
        <taxon>Euteleostomi</taxon>
        <taxon>Amphibia</taxon>
        <taxon>Batrachia</taxon>
        <taxon>Caudata</taxon>
        <taxon>Salamandroidea</taxon>
        <taxon>Salamandridae</taxon>
        <taxon>Pleurodelinae</taxon>
        <taxon>Pleurodeles</taxon>
    </lineage>
</organism>
<protein>
    <recommendedName>
        <fullName evidence="4">Cilia- and flagella-associated protein 46</fullName>
    </recommendedName>
</protein>
<dbReference type="SMART" id="SM00028">
    <property type="entry name" value="TPR"/>
    <property type="match status" value="3"/>
</dbReference>
<dbReference type="Pfam" id="PF25439">
    <property type="entry name" value="TPR_CFAP46_N"/>
    <property type="match status" value="1"/>
</dbReference>
<name>A0AAV7QQS9_PLEWA</name>
<comment type="caution">
    <text evidence="2">The sequence shown here is derived from an EMBL/GenBank/DDBJ whole genome shotgun (WGS) entry which is preliminary data.</text>
</comment>
<feature type="region of interest" description="Disordered" evidence="1">
    <location>
        <begin position="2423"/>
        <end position="2495"/>
    </location>
</feature>
<accession>A0AAV7QQS9</accession>
<dbReference type="GO" id="GO:0060294">
    <property type="term" value="P:cilium movement involved in cell motility"/>
    <property type="evidence" value="ECO:0007669"/>
    <property type="project" value="InterPro"/>
</dbReference>
<feature type="region of interest" description="Disordered" evidence="1">
    <location>
        <begin position="1376"/>
        <end position="1408"/>
    </location>
</feature>
<proteinExistence type="predicted"/>
<evidence type="ECO:0008006" key="4">
    <source>
        <dbReference type="Google" id="ProtNLM"/>
    </source>
</evidence>
<dbReference type="InterPro" id="IPR011990">
    <property type="entry name" value="TPR-like_helical_dom_sf"/>
</dbReference>
<reference evidence="2" key="1">
    <citation type="journal article" date="2022" name="bioRxiv">
        <title>Sequencing and chromosome-scale assembly of the giantPleurodeles waltlgenome.</title>
        <authorList>
            <person name="Brown T."/>
            <person name="Elewa A."/>
            <person name="Iarovenko S."/>
            <person name="Subramanian E."/>
            <person name="Araus A.J."/>
            <person name="Petzold A."/>
            <person name="Susuki M."/>
            <person name="Suzuki K.-i.T."/>
            <person name="Hayashi T."/>
            <person name="Toyoda A."/>
            <person name="Oliveira C."/>
            <person name="Osipova E."/>
            <person name="Leigh N.D."/>
            <person name="Simon A."/>
            <person name="Yun M.H."/>
        </authorList>
    </citation>
    <scope>NUCLEOTIDE SEQUENCE</scope>
    <source>
        <strain evidence="2">20211129_DDA</strain>
        <tissue evidence="2">Liver</tissue>
    </source>
</reference>
<feature type="compositionally biased region" description="Basic and acidic residues" evidence="1">
    <location>
        <begin position="2545"/>
        <end position="2568"/>
    </location>
</feature>
<dbReference type="InterPro" id="IPR057466">
    <property type="entry name" value="CFAP46_TPR"/>
</dbReference>
<dbReference type="Proteomes" id="UP001066276">
    <property type="component" value="Chromosome 6"/>
</dbReference>
<dbReference type="EMBL" id="JANPWB010000010">
    <property type="protein sequence ID" value="KAJ1141460.1"/>
    <property type="molecule type" value="Genomic_DNA"/>
</dbReference>
<feature type="region of interest" description="Disordered" evidence="1">
    <location>
        <begin position="2545"/>
        <end position="2572"/>
    </location>
</feature>
<feature type="region of interest" description="Disordered" evidence="1">
    <location>
        <begin position="1493"/>
        <end position="1538"/>
    </location>
</feature>
<gene>
    <name evidence="2" type="ORF">NDU88_007791</name>
</gene>
<dbReference type="SUPFAM" id="SSF48452">
    <property type="entry name" value="TPR-like"/>
    <property type="match status" value="1"/>
</dbReference>
<feature type="region of interest" description="Disordered" evidence="1">
    <location>
        <begin position="655"/>
        <end position="679"/>
    </location>
</feature>
<feature type="compositionally biased region" description="Polar residues" evidence="1">
    <location>
        <begin position="1493"/>
        <end position="1510"/>
    </location>
</feature>
<evidence type="ECO:0000313" key="3">
    <source>
        <dbReference type="Proteomes" id="UP001066276"/>
    </source>
</evidence>
<evidence type="ECO:0000256" key="1">
    <source>
        <dbReference type="SAM" id="MobiDB-lite"/>
    </source>
</evidence>
<dbReference type="GO" id="GO:0035082">
    <property type="term" value="P:axoneme assembly"/>
    <property type="evidence" value="ECO:0007669"/>
    <property type="project" value="InterPro"/>
</dbReference>
<evidence type="ECO:0000313" key="2">
    <source>
        <dbReference type="EMBL" id="KAJ1141460.1"/>
    </source>
</evidence>
<feature type="compositionally biased region" description="Basic and acidic residues" evidence="1">
    <location>
        <begin position="2424"/>
        <end position="2483"/>
    </location>
</feature>
<dbReference type="InterPro" id="IPR039586">
    <property type="entry name" value="CFAP46"/>
</dbReference>